<evidence type="ECO:0000313" key="2">
    <source>
        <dbReference type="EMBL" id="CAF3517812.1"/>
    </source>
</evidence>
<accession>A0A813NJG6</accession>
<dbReference type="Proteomes" id="UP000681722">
    <property type="component" value="Unassembled WGS sequence"/>
</dbReference>
<protein>
    <recommendedName>
        <fullName evidence="4">Mitochondrial ATP synthase regulatory component factor B</fullName>
    </recommendedName>
</protein>
<name>A0A813NJG6_9BILA</name>
<dbReference type="SUPFAM" id="SSF52047">
    <property type="entry name" value="RNI-like"/>
    <property type="match status" value="1"/>
</dbReference>
<sequence length="178" mass="19829">MTFKLSWYDRKRVKEVGPNRACAEWLLKNGASVRYKNWGSLTSDYNQIPSGAPDQYKIEEIRAIKASVMAQGFDYLEGLGDVKKIHLEKCELVDDTTLAKFSFVKNTLEHVVLIGNDRITANGLSCLAALKNLKQIDLARLTGVKNEESATKLLKNELPGCVVNFDDNIAPAPELAEK</sequence>
<evidence type="ECO:0000313" key="3">
    <source>
        <dbReference type="Proteomes" id="UP000663829"/>
    </source>
</evidence>
<dbReference type="Proteomes" id="UP000663829">
    <property type="component" value="Unassembled WGS sequence"/>
</dbReference>
<dbReference type="OrthoDB" id="5859291at2759"/>
<dbReference type="EMBL" id="CAJOBC010000013">
    <property type="protein sequence ID" value="CAF3517812.1"/>
    <property type="molecule type" value="Genomic_DNA"/>
</dbReference>
<dbReference type="InterPro" id="IPR032675">
    <property type="entry name" value="LRR_dom_sf"/>
</dbReference>
<dbReference type="Gene3D" id="3.80.10.10">
    <property type="entry name" value="Ribonuclease Inhibitor"/>
    <property type="match status" value="1"/>
</dbReference>
<dbReference type="EMBL" id="CAJNOQ010000013">
    <property type="protein sequence ID" value="CAF0739658.1"/>
    <property type="molecule type" value="Genomic_DNA"/>
</dbReference>
<comment type="caution">
    <text evidence="1">The sequence shown here is derived from an EMBL/GenBank/DDBJ whole genome shotgun (WGS) entry which is preliminary data.</text>
</comment>
<dbReference type="AlphaFoldDB" id="A0A813NJG6"/>
<gene>
    <name evidence="1" type="ORF">GPM918_LOCUS186</name>
    <name evidence="2" type="ORF">SRO942_LOCUS187</name>
</gene>
<proteinExistence type="predicted"/>
<reference evidence="1" key="1">
    <citation type="submission" date="2021-02" db="EMBL/GenBank/DDBJ databases">
        <authorList>
            <person name="Nowell W R."/>
        </authorList>
    </citation>
    <scope>NUCLEOTIDE SEQUENCE</scope>
</reference>
<keyword evidence="3" id="KW-1185">Reference proteome</keyword>
<organism evidence="1 3">
    <name type="scientific">Didymodactylos carnosus</name>
    <dbReference type="NCBI Taxonomy" id="1234261"/>
    <lineage>
        <taxon>Eukaryota</taxon>
        <taxon>Metazoa</taxon>
        <taxon>Spiralia</taxon>
        <taxon>Gnathifera</taxon>
        <taxon>Rotifera</taxon>
        <taxon>Eurotatoria</taxon>
        <taxon>Bdelloidea</taxon>
        <taxon>Philodinida</taxon>
        <taxon>Philodinidae</taxon>
        <taxon>Didymodactylos</taxon>
    </lineage>
</organism>
<evidence type="ECO:0008006" key="4">
    <source>
        <dbReference type="Google" id="ProtNLM"/>
    </source>
</evidence>
<evidence type="ECO:0000313" key="1">
    <source>
        <dbReference type="EMBL" id="CAF0739658.1"/>
    </source>
</evidence>